<feature type="coiled-coil region" evidence="13">
    <location>
        <begin position="486"/>
        <end position="530"/>
    </location>
</feature>
<dbReference type="GO" id="GO:0051301">
    <property type="term" value="P:cell division"/>
    <property type="evidence" value="ECO:0007669"/>
    <property type="project" value="UniProtKB-KW"/>
</dbReference>
<evidence type="ECO:0000256" key="9">
    <source>
        <dbReference type="ARBA" id="ARBA00023306"/>
    </source>
</evidence>
<dbReference type="GeneTree" id="ENSGT00940000157414"/>
<accession>A0A2I3RGV8</accession>
<feature type="compositionally biased region" description="Basic and acidic residues" evidence="14">
    <location>
        <begin position="318"/>
        <end position="330"/>
    </location>
</feature>
<evidence type="ECO:0000256" key="12">
    <source>
        <dbReference type="ARBA" id="ARBA00067351"/>
    </source>
</evidence>
<keyword evidence="7 13" id="KW-0175">Coiled coil</keyword>
<dbReference type="AlphaFoldDB" id="A0A2I3RGV8"/>
<dbReference type="Bgee" id="ENSPTRG00000020382">
    <property type="expression patterns" value="Expressed in testis and 20 other cell types or tissues"/>
</dbReference>
<feature type="region of interest" description="Disordered" evidence="14">
    <location>
        <begin position="310"/>
        <end position="348"/>
    </location>
</feature>
<evidence type="ECO:0000256" key="11">
    <source>
        <dbReference type="ARBA" id="ARBA00061329"/>
    </source>
</evidence>
<reference evidence="15" key="3">
    <citation type="submission" date="2025-09" db="UniProtKB">
        <authorList>
            <consortium name="Ensembl"/>
        </authorList>
    </citation>
    <scope>IDENTIFICATION</scope>
</reference>
<dbReference type="Ensembl" id="ENSPTRT00000089843.1">
    <property type="protein sequence ID" value="ENSPTRP00000063894.1"/>
    <property type="gene ID" value="ENSPTRG00000020382.6"/>
</dbReference>
<evidence type="ECO:0000256" key="2">
    <source>
        <dbReference type="ARBA" id="ARBA00022490"/>
    </source>
</evidence>
<dbReference type="GO" id="GO:0005814">
    <property type="term" value="C:centriole"/>
    <property type="evidence" value="ECO:0007669"/>
    <property type="project" value="UniProtKB-SubCell"/>
</dbReference>
<evidence type="ECO:0000313" key="15">
    <source>
        <dbReference type="Ensembl" id="ENSPTRP00000063894.1"/>
    </source>
</evidence>
<keyword evidence="3" id="KW-0433">Leucine-rich repeat</keyword>
<keyword evidence="6" id="KW-0498">Mitosis</keyword>
<dbReference type="InterPro" id="IPR025875">
    <property type="entry name" value="Leu-rich_rpt_4"/>
</dbReference>
<keyword evidence="5" id="KW-0677">Repeat</keyword>
<evidence type="ECO:0000256" key="3">
    <source>
        <dbReference type="ARBA" id="ARBA00022614"/>
    </source>
</evidence>
<keyword evidence="8" id="KW-0206">Cytoskeleton</keyword>
<comment type="subcellular location">
    <subcellularLocation>
        <location evidence="1">Cytoplasm</location>
        <location evidence="1">Cytoskeleton</location>
        <location evidence="1">Microtubule organizing center</location>
        <location evidence="1">Centrosome</location>
        <location evidence="1">Centriole</location>
    </subcellularLocation>
</comment>
<dbReference type="SUPFAM" id="SSF52058">
    <property type="entry name" value="L domain-like"/>
    <property type="match status" value="1"/>
</dbReference>
<organism evidence="15 16">
    <name type="scientific">Pan troglodytes</name>
    <name type="common">Chimpanzee</name>
    <dbReference type="NCBI Taxonomy" id="9598"/>
    <lineage>
        <taxon>Eukaryota</taxon>
        <taxon>Metazoa</taxon>
        <taxon>Chordata</taxon>
        <taxon>Craniata</taxon>
        <taxon>Vertebrata</taxon>
        <taxon>Euteleostomi</taxon>
        <taxon>Mammalia</taxon>
        <taxon>Eutheria</taxon>
        <taxon>Euarchontoglires</taxon>
        <taxon>Primates</taxon>
        <taxon>Haplorrhini</taxon>
        <taxon>Catarrhini</taxon>
        <taxon>Hominidae</taxon>
        <taxon>Pan</taxon>
    </lineage>
</organism>
<dbReference type="PANTHER" id="PTHR15454:SF34">
    <property type="entry name" value="LEUCINE-RICH REPEAT AND COILED-COIL DOMAIN-CONTAINING PROTEIN 1"/>
    <property type="match status" value="1"/>
</dbReference>
<keyword evidence="9" id="KW-0131">Cell cycle</keyword>
<dbReference type="Pfam" id="PF12799">
    <property type="entry name" value="LRR_4"/>
    <property type="match status" value="1"/>
</dbReference>
<evidence type="ECO:0000256" key="8">
    <source>
        <dbReference type="ARBA" id="ARBA00023212"/>
    </source>
</evidence>
<dbReference type="SMART" id="SM00365">
    <property type="entry name" value="LRR_SD22"/>
    <property type="match status" value="2"/>
</dbReference>
<comment type="function">
    <text evidence="10">Required for the organization of the mitotic spindle. Maintains the structural integrity of centrosomes during mitosis.</text>
</comment>
<name>A0A2I3RGV8_PANTR</name>
<evidence type="ECO:0000313" key="17">
    <source>
        <dbReference type="VGNC" id="VGNC:13176"/>
    </source>
</evidence>
<dbReference type="EMBL" id="AACZ04016191">
    <property type="status" value="NOT_ANNOTATED_CDS"/>
    <property type="molecule type" value="Genomic_DNA"/>
</dbReference>
<protein>
    <recommendedName>
        <fullName evidence="12">Leucine-rich repeat and coiled-coil domain-containing protein 1</fullName>
    </recommendedName>
</protein>
<keyword evidence="16" id="KW-1185">Reference proteome</keyword>
<evidence type="ECO:0000256" key="10">
    <source>
        <dbReference type="ARBA" id="ARBA00054059"/>
    </source>
</evidence>
<dbReference type="PROSITE" id="PS51450">
    <property type="entry name" value="LRR"/>
    <property type="match status" value="4"/>
</dbReference>
<dbReference type="Proteomes" id="UP000002277">
    <property type="component" value="Chromosome 8"/>
</dbReference>
<dbReference type="Gene3D" id="3.80.10.10">
    <property type="entry name" value="Ribonuclease Inhibitor"/>
    <property type="match status" value="2"/>
</dbReference>
<dbReference type="VGNC" id="VGNC:13176">
    <property type="gene designation" value="LRRCC1"/>
</dbReference>
<dbReference type="EMBL" id="AACZ04016190">
    <property type="status" value="NOT_ANNOTATED_CDS"/>
    <property type="molecule type" value="Genomic_DNA"/>
</dbReference>
<evidence type="ECO:0000256" key="1">
    <source>
        <dbReference type="ARBA" id="ARBA00004114"/>
    </source>
</evidence>
<evidence type="ECO:0000256" key="14">
    <source>
        <dbReference type="SAM" id="MobiDB-lite"/>
    </source>
</evidence>
<evidence type="ECO:0000256" key="7">
    <source>
        <dbReference type="ARBA" id="ARBA00023054"/>
    </source>
</evidence>
<proteinExistence type="inferred from homology"/>
<sequence>MEAAAAVVAAEAEVENEDGDSSCGDVCFMDKGLQSISELSLDSTLHAVNLHCNNISKIEAIDHIWNLRHLDLSSNQISRIEGLNTLTKLCTLNLSCNLITKVEGLEELINLTRLNVSYNHIDDLSGLIPLHGIKHKLRYIDLHSNRVDSIHHLLQCMVGLHFLTNLILEKDGDDNPVCRLPGYRAVILQTLPQLRILDCKNIFGEPVNLAEINSSQLQCLEGLLDNLVSSDSPLNISEDEIIDRMPVITAPIDELVPLEQFASTPSDAVLTSFMSVCQSSEPEKSNHERNLQNEIKLQKLDDQILQLLNETSNSIDNVPEKDPRPKRDTDITSESDYGNRKECNRKVPRRSKIPYDAKTIQTIKHHNKNYNSFVSCNRKMKPPYLKELYVSSSLANCPMLQESEKPKTEIIKVDQSHSEDNTYQSLVEQLDQEREKRWRAEQAENKLMDYIDELHKHANEKENIHSLALLTTDRLKEIIFRERNSKGQLEVMVHKLQNEIKKLTVELMKAKDHLKHLRTLEKTLEKMERQKGSSRLIQEVELKASAADREIYLLRTSLHREREQVQQLHQLLALKNRNTEKELETREFFTDADFQDALAKEIAKEEKKHEQMIKEYQEKIDVLSQQYMDLENEFRIALTVEARRFQDVKDGFENVATELAKSKHALIWAQRKENESSSLIKDLTCMVKEQKTKLAEVSKLKQETAANLQNQINTLEILIEDDKQKSIQIELLKHEKVQLISELAAKESLIFGLRTERKVWGHELAQQGSSLAQNRGKLEAQIESLSRENECLRKTNESDSDALRIKCKIIDDQTETIRKLKDCLQEKDEHIKRLQEKITEIEKCTQEQLDEKSSQLDEVLEKLERHNERKEKLKQQLKGKEVELEEIRKAYSTLNRKWHDKGELLCHLETQVKEVKEKFENKEKKLKAERDKSIELQKNAMEKLHSMDDAFKKQVDAIVEAHQAEIAQLANEKQKCIDSANLKVHQIEKEMRELLEETCKNKKTMEAKIKQLAFALNEIQQDM</sequence>
<evidence type="ECO:0000256" key="4">
    <source>
        <dbReference type="ARBA" id="ARBA00022618"/>
    </source>
</evidence>
<feature type="coiled-coil region" evidence="13">
    <location>
        <begin position="423"/>
        <end position="460"/>
    </location>
</feature>
<dbReference type="FunFam" id="3.80.10.10:FF:000171">
    <property type="entry name" value="Leucine rich repeat and coiled-coil centrosomal protein 1"/>
    <property type="match status" value="1"/>
</dbReference>
<reference evidence="15" key="2">
    <citation type="submission" date="2025-08" db="UniProtKB">
        <authorList>
            <consortium name="Ensembl"/>
        </authorList>
    </citation>
    <scope>IDENTIFICATION</scope>
</reference>
<comment type="similarity">
    <text evidence="11">Belongs to the LRRCC1 family.</text>
</comment>
<evidence type="ECO:0000256" key="13">
    <source>
        <dbReference type="SAM" id="Coils"/>
    </source>
</evidence>
<keyword evidence="4" id="KW-0132">Cell division</keyword>
<dbReference type="InterPro" id="IPR001611">
    <property type="entry name" value="Leu-rich_rpt"/>
</dbReference>
<reference evidence="15 16" key="1">
    <citation type="journal article" date="2005" name="Nature">
        <title>Initial sequence of the chimpanzee genome and comparison with the human genome.</title>
        <authorList>
            <consortium name="Chimpanzee sequencing and analysis consortium"/>
        </authorList>
    </citation>
    <scope>NUCLEOTIDE SEQUENCE [LARGE SCALE GENOMIC DNA]</scope>
</reference>
<dbReference type="InterPro" id="IPR032675">
    <property type="entry name" value="LRR_dom_sf"/>
</dbReference>
<evidence type="ECO:0000256" key="5">
    <source>
        <dbReference type="ARBA" id="ARBA00022737"/>
    </source>
</evidence>
<feature type="coiled-coil region" evidence="13">
    <location>
        <begin position="595"/>
        <end position="633"/>
    </location>
</feature>
<evidence type="ECO:0000313" key="16">
    <source>
        <dbReference type="Proteomes" id="UP000002277"/>
    </source>
</evidence>
<keyword evidence="2" id="KW-0963">Cytoplasm</keyword>
<dbReference type="FunFam" id="3.80.10.10:FF:000148">
    <property type="entry name" value="Leucine rich repeat and coiled-coil centrosomal protein 1"/>
    <property type="match status" value="1"/>
</dbReference>
<evidence type="ECO:0000256" key="6">
    <source>
        <dbReference type="ARBA" id="ARBA00022776"/>
    </source>
</evidence>
<dbReference type="PANTHER" id="PTHR15454">
    <property type="entry name" value="NISCHARIN RELATED"/>
    <property type="match status" value="1"/>
</dbReference>
<gene>
    <name evidence="15 17" type="primary">LRRCC1</name>
</gene>
<feature type="coiled-coil region" evidence="13">
    <location>
        <begin position="775"/>
        <end position="1022"/>
    </location>
</feature>